<dbReference type="InterPro" id="IPR008854">
    <property type="entry name" value="TPMT"/>
</dbReference>
<evidence type="ECO:0000256" key="1">
    <source>
        <dbReference type="ARBA" id="ARBA00022553"/>
    </source>
</evidence>
<dbReference type="PROSITE" id="PS51585">
    <property type="entry name" value="SAM_MT_TPMT"/>
    <property type="match status" value="1"/>
</dbReference>
<keyword evidence="3 5" id="KW-0808">Transferase</keyword>
<dbReference type="SUPFAM" id="SSF55008">
    <property type="entry name" value="HMA, heavy metal-associated domain"/>
    <property type="match status" value="1"/>
</dbReference>
<evidence type="ECO:0000313" key="6">
    <source>
        <dbReference type="Proteomes" id="UP000183658"/>
    </source>
</evidence>
<evidence type="ECO:0000256" key="3">
    <source>
        <dbReference type="ARBA" id="ARBA00022679"/>
    </source>
</evidence>
<gene>
    <name evidence="5" type="ORF">SAMN05444355_10428</name>
</gene>
<dbReference type="GO" id="GO:0032259">
    <property type="term" value="P:methylation"/>
    <property type="evidence" value="ECO:0007669"/>
    <property type="project" value="UniProtKB-KW"/>
</dbReference>
<dbReference type="CDD" id="cd02440">
    <property type="entry name" value="AdoMet_MTases"/>
    <property type="match status" value="1"/>
</dbReference>
<keyword evidence="4" id="KW-0949">S-adenosyl-L-methionine</keyword>
<protein>
    <submittedName>
        <fullName evidence="5">Thiopurine S-methyltransferase (TPMT)</fullName>
    </submittedName>
</protein>
<keyword evidence="1" id="KW-0597">Phosphoprotein</keyword>
<dbReference type="RefSeq" id="WP_074722768.1">
    <property type="nucleotide sequence ID" value="NZ_CBCRVS010000018.1"/>
</dbReference>
<dbReference type="GO" id="GO:0008757">
    <property type="term" value="F:S-adenosylmethionine-dependent methyltransferase activity"/>
    <property type="evidence" value="ECO:0007669"/>
    <property type="project" value="InterPro"/>
</dbReference>
<proteinExistence type="predicted"/>
<dbReference type="Proteomes" id="UP000183658">
    <property type="component" value="Unassembled WGS sequence"/>
</dbReference>
<evidence type="ECO:0000313" key="5">
    <source>
        <dbReference type="EMBL" id="SEQ74668.1"/>
    </source>
</evidence>
<dbReference type="EMBL" id="FOFZ01000004">
    <property type="protein sequence ID" value="SEQ74668.1"/>
    <property type="molecule type" value="Genomic_DNA"/>
</dbReference>
<dbReference type="Gene3D" id="3.40.50.150">
    <property type="entry name" value="Vaccinia Virus protein VP39"/>
    <property type="match status" value="1"/>
</dbReference>
<dbReference type="PANTHER" id="PTHR32183">
    <property type="match status" value="1"/>
</dbReference>
<keyword evidence="6" id="KW-1185">Reference proteome</keyword>
<dbReference type="SUPFAM" id="SSF53335">
    <property type="entry name" value="S-adenosyl-L-methionine-dependent methyltransferases"/>
    <property type="match status" value="1"/>
</dbReference>
<dbReference type="Pfam" id="PF05724">
    <property type="entry name" value="TPMT"/>
    <property type="match status" value="1"/>
</dbReference>
<dbReference type="InterPro" id="IPR036163">
    <property type="entry name" value="HMA_dom_sf"/>
</dbReference>
<sequence>MNNISCCTVSCDKALDQDYWDAQYKANTTGWDLGLVSPPIKSYIDTLKDKDIAILIPGCGNTYEAAYLLEQGFTNITVIDIAPTLVKIIEEKFITNTRIQVLLGDFFNHKGEYDLIIEQTFFCALPPVMRQKYVWKMHELLAKNGILAGLLFNRKFEVSPPFGGSQEEYELLFVNAFDFIKLEKSNNSIAPRSNSELFFEFKKNSAVEVNLYEFEGITCSGCMDTVTKKFAAVKEVLNVSMNGNFTEVLIVSTIEIPLEELQIIVSYDDHYKIKKIIP</sequence>
<evidence type="ECO:0000256" key="2">
    <source>
        <dbReference type="ARBA" id="ARBA00022603"/>
    </source>
</evidence>
<accession>A0A1H9IJD3</accession>
<evidence type="ECO:0000256" key="4">
    <source>
        <dbReference type="ARBA" id="ARBA00022691"/>
    </source>
</evidence>
<dbReference type="GO" id="GO:0046872">
    <property type="term" value="F:metal ion binding"/>
    <property type="evidence" value="ECO:0007669"/>
    <property type="project" value="InterPro"/>
</dbReference>
<dbReference type="PANTHER" id="PTHR32183:SF11">
    <property type="entry name" value="THIOL METHYLTRANSFERASE 2-RELATED"/>
    <property type="match status" value="1"/>
</dbReference>
<dbReference type="AlphaFoldDB" id="A0A1H9IJD3"/>
<name>A0A1H9IJD3_FLAFI</name>
<organism evidence="5 6">
    <name type="scientific">Flavobacterium frigoris</name>
    <dbReference type="NCBI Taxonomy" id="229204"/>
    <lineage>
        <taxon>Bacteria</taxon>
        <taxon>Pseudomonadati</taxon>
        <taxon>Bacteroidota</taxon>
        <taxon>Flavobacteriia</taxon>
        <taxon>Flavobacteriales</taxon>
        <taxon>Flavobacteriaceae</taxon>
        <taxon>Flavobacterium</taxon>
    </lineage>
</organism>
<dbReference type="OrthoDB" id="9778208at2"/>
<reference evidence="6" key="1">
    <citation type="submission" date="2016-10" db="EMBL/GenBank/DDBJ databases">
        <authorList>
            <person name="Varghese N."/>
            <person name="Submissions S."/>
        </authorList>
    </citation>
    <scope>NUCLEOTIDE SEQUENCE [LARGE SCALE GENOMIC DNA]</scope>
    <source>
        <strain evidence="6">DSM 15719</strain>
    </source>
</reference>
<dbReference type="InterPro" id="IPR029063">
    <property type="entry name" value="SAM-dependent_MTases_sf"/>
</dbReference>
<keyword evidence="2 5" id="KW-0489">Methyltransferase</keyword>